<feature type="compositionally biased region" description="Gly residues" evidence="4">
    <location>
        <begin position="39"/>
        <end position="50"/>
    </location>
</feature>
<dbReference type="Gene3D" id="3.40.190.10">
    <property type="entry name" value="Periplasmic binding protein-like II"/>
    <property type="match status" value="1"/>
</dbReference>
<protein>
    <submittedName>
        <fullName evidence="6">Carbohydrate ABC transporter substrate-binding protein, CUT1 family</fullName>
    </submittedName>
</protein>
<proteinExistence type="inferred from homology"/>
<keyword evidence="2" id="KW-0813">Transport</keyword>
<keyword evidence="7" id="KW-1185">Reference proteome</keyword>
<dbReference type="PANTHER" id="PTHR30061:SF50">
    <property type="entry name" value="MALTOSE_MALTODEXTRIN-BINDING PERIPLASMIC PROTEIN"/>
    <property type="match status" value="1"/>
</dbReference>
<dbReference type="STRING" id="460384.SAMN05216313_14711"/>
<evidence type="ECO:0000256" key="2">
    <source>
        <dbReference type="ARBA" id="ARBA00022448"/>
    </source>
</evidence>
<feature type="signal peptide" evidence="5">
    <location>
        <begin position="1"/>
        <end position="22"/>
    </location>
</feature>
<dbReference type="PANTHER" id="PTHR30061">
    <property type="entry name" value="MALTOSE-BINDING PERIPLASMIC PROTEIN"/>
    <property type="match status" value="1"/>
</dbReference>
<dbReference type="AlphaFoldDB" id="A0A1I0K516"/>
<feature type="chain" id="PRO_5044372656" evidence="5">
    <location>
        <begin position="23"/>
        <end position="454"/>
    </location>
</feature>
<dbReference type="GO" id="GO:0015768">
    <property type="term" value="P:maltose transport"/>
    <property type="evidence" value="ECO:0007669"/>
    <property type="project" value="TreeGrafter"/>
</dbReference>
<organism evidence="6 7">
    <name type="scientific">Enterocloster lavalensis</name>
    <dbReference type="NCBI Taxonomy" id="460384"/>
    <lineage>
        <taxon>Bacteria</taxon>
        <taxon>Bacillati</taxon>
        <taxon>Bacillota</taxon>
        <taxon>Clostridia</taxon>
        <taxon>Lachnospirales</taxon>
        <taxon>Lachnospiraceae</taxon>
        <taxon>Enterocloster</taxon>
    </lineage>
</organism>
<dbReference type="InterPro" id="IPR006059">
    <property type="entry name" value="SBP"/>
</dbReference>
<dbReference type="GO" id="GO:1901982">
    <property type="term" value="F:maltose binding"/>
    <property type="evidence" value="ECO:0007669"/>
    <property type="project" value="TreeGrafter"/>
</dbReference>
<dbReference type="GO" id="GO:0055052">
    <property type="term" value="C:ATP-binding cassette (ABC) transporter complex, substrate-binding subunit-containing"/>
    <property type="evidence" value="ECO:0007669"/>
    <property type="project" value="TreeGrafter"/>
</dbReference>
<dbReference type="PROSITE" id="PS51257">
    <property type="entry name" value="PROKAR_LIPOPROTEIN"/>
    <property type="match status" value="1"/>
</dbReference>
<evidence type="ECO:0000313" key="7">
    <source>
        <dbReference type="Proteomes" id="UP000198508"/>
    </source>
</evidence>
<evidence type="ECO:0000313" key="6">
    <source>
        <dbReference type="EMBL" id="SEU18577.1"/>
    </source>
</evidence>
<name>A0A1I0K516_9FIRM</name>
<sequence>MKKALCFIMTAALLAGSLVGCGGSGGASSTPTQAAGGSEAAGGGSGGSSGGSAQAAAGKTTADGKYDLVFWVYSDAVLNDQGKLFDQWVKEYCEENENVNSITLIGKNDSDLLTSLMAGVGLPDMFFASARDMVQYKGAIDLLDLSSIYAEPEYKDGFYPAAIDAISEDGAMWAVPFMSYVPIIFRNTDVMAKAGIDWENEDLTSWDKFYEECEKVKAAGIDATHSWAQGGYYCPGAILACDAQNMTAGVENGETTLKADQLVRTFETVKKLEEYSNGMSYDDEAAAEAFKAGELAFIAAGPWNEPDYKNAGVNYDIQLIPSYDENGYTGGLQGWDFMYGVNTGDEGRNEAIRGWLKKMGSFEVQQKFAQVIGRSMLRQDAMDAPETQQTEMLTILAKGLKCGMNQMDFGHSSVFWTSAIADVAPSVANGSITPEQAAEQFIEGINGLYAEAGE</sequence>
<evidence type="ECO:0000256" key="1">
    <source>
        <dbReference type="ARBA" id="ARBA00008520"/>
    </source>
</evidence>
<reference evidence="7" key="1">
    <citation type="submission" date="2016-10" db="EMBL/GenBank/DDBJ databases">
        <authorList>
            <person name="Varghese N."/>
            <person name="Submissions S."/>
        </authorList>
    </citation>
    <scope>NUCLEOTIDE SEQUENCE [LARGE SCALE GENOMIC DNA]</scope>
    <source>
        <strain evidence="7">NLAE-zl-G277</strain>
    </source>
</reference>
<feature type="compositionally biased region" description="Low complexity" evidence="4">
    <location>
        <begin position="29"/>
        <end position="38"/>
    </location>
</feature>
<dbReference type="EMBL" id="FOIM01000047">
    <property type="protein sequence ID" value="SEU18577.1"/>
    <property type="molecule type" value="Genomic_DNA"/>
</dbReference>
<comment type="similarity">
    <text evidence="1">Belongs to the bacterial solute-binding protein 1 family.</text>
</comment>
<dbReference type="Pfam" id="PF13416">
    <property type="entry name" value="SBP_bac_8"/>
    <property type="match status" value="1"/>
</dbReference>
<evidence type="ECO:0000256" key="3">
    <source>
        <dbReference type="ARBA" id="ARBA00022729"/>
    </source>
</evidence>
<keyword evidence="3 5" id="KW-0732">Signal</keyword>
<evidence type="ECO:0000256" key="5">
    <source>
        <dbReference type="SAM" id="SignalP"/>
    </source>
</evidence>
<dbReference type="RefSeq" id="WP_092371212.1">
    <property type="nucleotide sequence ID" value="NZ_CAKXUV010000043.1"/>
</dbReference>
<dbReference type="SUPFAM" id="SSF53850">
    <property type="entry name" value="Periplasmic binding protein-like II"/>
    <property type="match status" value="1"/>
</dbReference>
<evidence type="ECO:0000256" key="4">
    <source>
        <dbReference type="SAM" id="MobiDB-lite"/>
    </source>
</evidence>
<feature type="region of interest" description="Disordered" evidence="4">
    <location>
        <begin position="29"/>
        <end position="54"/>
    </location>
</feature>
<dbReference type="GO" id="GO:0042956">
    <property type="term" value="P:maltodextrin transmembrane transport"/>
    <property type="evidence" value="ECO:0007669"/>
    <property type="project" value="TreeGrafter"/>
</dbReference>
<dbReference type="GeneID" id="93280274"/>
<dbReference type="Proteomes" id="UP000198508">
    <property type="component" value="Unassembled WGS sequence"/>
</dbReference>
<gene>
    <name evidence="6" type="ORF">SAMN05216313_14711</name>
</gene>
<accession>A0A1I0K516</accession>